<keyword evidence="3" id="KW-1185">Reference proteome</keyword>
<sequence>MKLERISTFSKALQRAATATAFCAVLAVLGNAAQAAGPIPVSKPALPFSKEVLDLGAQPDKTIAPPISYDPLSGYQGQSLAPTMGTSFLPYAPPSVGAEQAPVGAQPVLYLVAKLAEGTPNLTRGLKWRVYSSKENDDGSLTMVASSQDQDAEFRLDPGTYLVHTSFGKVTATTRYELKSGVKTGTIILNAGGIRLDAALGNDQQMPRKDVRFNIYDMTYDTTGNRGLIASGIKPGELVPVSAGTYHVESRYGDINAVVRADIHVQAGKLTEATLYHQAGNITLKLVSAKNKTSLANTSWTILSPGGDTVASGNGAFLDLTLAAGTYTVMARNNGEMYREEFTVNPSVNNVEVEVLAENPL</sequence>
<protein>
    <submittedName>
        <fullName evidence="2">Uncharacterized protein</fullName>
    </submittedName>
</protein>
<dbReference type="Proteomes" id="UP000199598">
    <property type="component" value="Unassembled WGS sequence"/>
</dbReference>
<organism evidence="2 3">
    <name type="scientific">Pseudovibrio ascidiaceicola</name>
    <dbReference type="NCBI Taxonomy" id="285279"/>
    <lineage>
        <taxon>Bacteria</taxon>
        <taxon>Pseudomonadati</taxon>
        <taxon>Pseudomonadota</taxon>
        <taxon>Alphaproteobacteria</taxon>
        <taxon>Hyphomicrobiales</taxon>
        <taxon>Stappiaceae</taxon>
        <taxon>Pseudovibrio</taxon>
    </lineage>
</organism>
<dbReference type="RefSeq" id="WP_093521446.1">
    <property type="nucleotide sequence ID" value="NZ_FOSK01000009.1"/>
</dbReference>
<name>A0A1I4CLE9_9HYPH</name>
<keyword evidence="1" id="KW-0732">Signal</keyword>
<comment type="caution">
    <text evidence="2">The sequence shown here is derived from an EMBL/GenBank/DDBJ whole genome shotgun (WGS) entry which is preliminary data.</text>
</comment>
<reference evidence="2 3" key="1">
    <citation type="submission" date="2016-10" db="EMBL/GenBank/DDBJ databases">
        <authorList>
            <person name="Varghese N."/>
            <person name="Submissions S."/>
        </authorList>
    </citation>
    <scope>NUCLEOTIDE SEQUENCE [LARGE SCALE GENOMIC DNA]</scope>
    <source>
        <strain evidence="2 3">DSM 16392</strain>
    </source>
</reference>
<accession>A0A1I4CLE9</accession>
<evidence type="ECO:0000313" key="2">
    <source>
        <dbReference type="EMBL" id="SFK81107.1"/>
    </source>
</evidence>
<gene>
    <name evidence="2" type="ORF">SAMN04488518_109191</name>
</gene>
<feature type="signal peptide" evidence="1">
    <location>
        <begin position="1"/>
        <end position="35"/>
    </location>
</feature>
<evidence type="ECO:0000256" key="1">
    <source>
        <dbReference type="SAM" id="SignalP"/>
    </source>
</evidence>
<proteinExistence type="predicted"/>
<dbReference type="EMBL" id="FOSK01000009">
    <property type="protein sequence ID" value="SFK81107.1"/>
    <property type="molecule type" value="Genomic_DNA"/>
</dbReference>
<feature type="chain" id="PRO_5046490515" evidence="1">
    <location>
        <begin position="36"/>
        <end position="361"/>
    </location>
</feature>
<evidence type="ECO:0000313" key="3">
    <source>
        <dbReference type="Proteomes" id="UP000199598"/>
    </source>
</evidence>